<dbReference type="InterPro" id="IPR003749">
    <property type="entry name" value="ThiS/MoaD-like"/>
</dbReference>
<gene>
    <name evidence="1" type="ORF">PQG83_03070</name>
</gene>
<evidence type="ECO:0000313" key="1">
    <source>
        <dbReference type="EMBL" id="WNM62744.1"/>
    </source>
</evidence>
<dbReference type="Proteomes" id="UP001302494">
    <property type="component" value="Chromosome"/>
</dbReference>
<sequence length="86" mass="9504">MKIKLFGMLKTMIPGGKDLEVAFSEGEQVKDLVYTIQREYPQVGELLEKKKVLVSVNQEIAHWDTVLDTADEVALLPPFAGGSGEL</sequence>
<keyword evidence="2" id="KW-1185">Reference proteome</keyword>
<dbReference type="Gene3D" id="3.10.20.30">
    <property type="match status" value="1"/>
</dbReference>
<dbReference type="CDD" id="cd00754">
    <property type="entry name" value="Ubl_MoaD"/>
    <property type="match status" value="1"/>
</dbReference>
<proteinExistence type="predicted"/>
<dbReference type="RefSeq" id="WP_312746670.1">
    <property type="nucleotide sequence ID" value="NZ_CP116968.1"/>
</dbReference>
<dbReference type="EMBL" id="CP116968">
    <property type="protein sequence ID" value="WNM62744.1"/>
    <property type="molecule type" value="Genomic_DNA"/>
</dbReference>
<organism evidence="1 2">
    <name type="scientific">Candidatus Nitrospira neomarina</name>
    <dbReference type="NCBI Taxonomy" id="3020899"/>
    <lineage>
        <taxon>Bacteria</taxon>
        <taxon>Pseudomonadati</taxon>
        <taxon>Nitrospirota</taxon>
        <taxon>Nitrospiria</taxon>
        <taxon>Nitrospirales</taxon>
        <taxon>Nitrospiraceae</taxon>
        <taxon>Nitrospira</taxon>
    </lineage>
</organism>
<dbReference type="Pfam" id="PF02597">
    <property type="entry name" value="ThiS"/>
    <property type="match status" value="1"/>
</dbReference>
<dbReference type="KEGG" id="nneo:PQG83_03070"/>
<name>A0AA96K3P9_9BACT</name>
<dbReference type="InterPro" id="IPR012675">
    <property type="entry name" value="Beta-grasp_dom_sf"/>
</dbReference>
<dbReference type="InterPro" id="IPR016155">
    <property type="entry name" value="Mopterin_synth/thiamin_S_b"/>
</dbReference>
<accession>A0AA96K3P9</accession>
<protein>
    <submittedName>
        <fullName evidence="1">MoaD/ThiS family protein</fullName>
    </submittedName>
</protein>
<dbReference type="SUPFAM" id="SSF54285">
    <property type="entry name" value="MoaD/ThiS"/>
    <property type="match status" value="1"/>
</dbReference>
<reference evidence="1 2" key="1">
    <citation type="submission" date="2023-01" db="EMBL/GenBank/DDBJ databases">
        <title>Cultivation and genomic characterization of new, ubiquitous marine nitrite-oxidizing bacteria from the Nitrospirales.</title>
        <authorList>
            <person name="Mueller A.J."/>
            <person name="Daebeler A."/>
            <person name="Herbold C.W."/>
            <person name="Kirkegaard R.H."/>
            <person name="Daims H."/>
        </authorList>
    </citation>
    <scope>NUCLEOTIDE SEQUENCE [LARGE SCALE GENOMIC DNA]</scope>
    <source>
        <strain evidence="1 2">DK</strain>
    </source>
</reference>
<evidence type="ECO:0000313" key="2">
    <source>
        <dbReference type="Proteomes" id="UP001302494"/>
    </source>
</evidence>
<dbReference type="AlphaFoldDB" id="A0AA96K3P9"/>